<protein>
    <recommendedName>
        <fullName evidence="1">Bacterial toxin RNase RnlA/LsoA N-terminal repeated domain-containing protein</fullName>
    </recommendedName>
</protein>
<dbReference type="AlphaFoldDB" id="A0A1M7S085"/>
<sequence length="83" mass="9490">MKKNPIKMPFKKVLKSLDDSNIKYTQERNKDQTGTIIRLKTKKISSVTITTYDNGTLLIQSKNTTAYNFVKDCLLYSNKGLLS</sequence>
<keyword evidence="3" id="KW-1185">Reference proteome</keyword>
<evidence type="ECO:0000259" key="1">
    <source>
        <dbReference type="Pfam" id="PF15935"/>
    </source>
</evidence>
<dbReference type="Pfam" id="PF15935">
    <property type="entry name" value="RnlA_toxin"/>
    <property type="match status" value="1"/>
</dbReference>
<evidence type="ECO:0000313" key="2">
    <source>
        <dbReference type="EMBL" id="SHN51905.1"/>
    </source>
</evidence>
<organism evidence="2 3">
    <name type="scientific">Desulfovibrio litoralis DSM 11393</name>
    <dbReference type="NCBI Taxonomy" id="1121455"/>
    <lineage>
        <taxon>Bacteria</taxon>
        <taxon>Pseudomonadati</taxon>
        <taxon>Thermodesulfobacteriota</taxon>
        <taxon>Desulfovibrionia</taxon>
        <taxon>Desulfovibrionales</taxon>
        <taxon>Desulfovibrionaceae</taxon>
        <taxon>Desulfovibrio</taxon>
    </lineage>
</organism>
<dbReference type="RefSeq" id="WP_072695957.1">
    <property type="nucleotide sequence ID" value="NZ_FRDI01000002.1"/>
</dbReference>
<dbReference type="InterPro" id="IPR031845">
    <property type="entry name" value="RnlA_toxin_NRD"/>
</dbReference>
<proteinExistence type="predicted"/>
<dbReference type="EMBL" id="FRDI01000002">
    <property type="protein sequence ID" value="SHN51905.1"/>
    <property type="molecule type" value="Genomic_DNA"/>
</dbReference>
<dbReference type="STRING" id="1121455.SAMN02745728_00395"/>
<feature type="domain" description="Bacterial toxin RNase RnlA/LsoA N-terminal repeated" evidence="1">
    <location>
        <begin position="10"/>
        <end position="73"/>
    </location>
</feature>
<reference evidence="2 3" key="1">
    <citation type="submission" date="2016-12" db="EMBL/GenBank/DDBJ databases">
        <authorList>
            <person name="Song W.-J."/>
            <person name="Kurnit D.M."/>
        </authorList>
    </citation>
    <scope>NUCLEOTIDE SEQUENCE [LARGE SCALE GENOMIC DNA]</scope>
    <source>
        <strain evidence="2 3">DSM 11393</strain>
    </source>
</reference>
<dbReference type="Proteomes" id="UP000186469">
    <property type="component" value="Unassembled WGS sequence"/>
</dbReference>
<gene>
    <name evidence="2" type="ORF">SAMN02745728_00395</name>
</gene>
<name>A0A1M7S085_9BACT</name>
<accession>A0A1M7S085</accession>
<evidence type="ECO:0000313" key="3">
    <source>
        <dbReference type="Proteomes" id="UP000186469"/>
    </source>
</evidence>